<gene>
    <name evidence="4" type="ORF">HPB48_014354</name>
</gene>
<dbReference type="InterPro" id="IPR000073">
    <property type="entry name" value="AB_hydrolase_1"/>
</dbReference>
<feature type="domain" description="AB hydrolase-1" evidence="3">
    <location>
        <begin position="64"/>
        <end position="328"/>
    </location>
</feature>
<evidence type="ECO:0000259" key="3">
    <source>
        <dbReference type="Pfam" id="PF12697"/>
    </source>
</evidence>
<accession>A0A9J6G1Y7</accession>
<evidence type="ECO:0000313" key="5">
    <source>
        <dbReference type="Proteomes" id="UP000821853"/>
    </source>
</evidence>
<proteinExistence type="inferred from homology"/>
<protein>
    <recommendedName>
        <fullName evidence="3">AB hydrolase-1 domain-containing protein</fullName>
    </recommendedName>
</protein>
<comment type="caution">
    <text evidence="4">The sequence shown here is derived from an EMBL/GenBank/DDBJ whole genome shotgun (WGS) entry which is preliminary data.</text>
</comment>
<dbReference type="OrthoDB" id="190201at2759"/>
<dbReference type="GO" id="GO:0016787">
    <property type="term" value="F:hydrolase activity"/>
    <property type="evidence" value="ECO:0007669"/>
    <property type="project" value="UniProtKB-KW"/>
</dbReference>
<evidence type="ECO:0000256" key="2">
    <source>
        <dbReference type="ARBA" id="ARBA00022801"/>
    </source>
</evidence>
<dbReference type="EMBL" id="JABSTR010000005">
    <property type="protein sequence ID" value="KAH9369466.1"/>
    <property type="molecule type" value="Genomic_DNA"/>
</dbReference>
<dbReference type="SUPFAM" id="SSF53474">
    <property type="entry name" value="alpha/beta-Hydrolases"/>
    <property type="match status" value="1"/>
</dbReference>
<dbReference type="InterPro" id="IPR050266">
    <property type="entry name" value="AB_hydrolase_sf"/>
</dbReference>
<keyword evidence="5" id="KW-1185">Reference proteome</keyword>
<dbReference type="PANTHER" id="PTHR43798">
    <property type="entry name" value="MONOACYLGLYCEROL LIPASE"/>
    <property type="match status" value="1"/>
</dbReference>
<dbReference type="VEuPathDB" id="VectorBase:HLOH_048033"/>
<dbReference type="GO" id="GO:0016020">
    <property type="term" value="C:membrane"/>
    <property type="evidence" value="ECO:0007669"/>
    <property type="project" value="TreeGrafter"/>
</dbReference>
<reference evidence="4 5" key="1">
    <citation type="journal article" date="2020" name="Cell">
        <title>Large-Scale Comparative Analyses of Tick Genomes Elucidate Their Genetic Diversity and Vector Capacities.</title>
        <authorList>
            <consortium name="Tick Genome and Microbiome Consortium (TIGMIC)"/>
            <person name="Jia N."/>
            <person name="Wang J."/>
            <person name="Shi W."/>
            <person name="Du L."/>
            <person name="Sun Y."/>
            <person name="Zhan W."/>
            <person name="Jiang J.F."/>
            <person name="Wang Q."/>
            <person name="Zhang B."/>
            <person name="Ji P."/>
            <person name="Bell-Sakyi L."/>
            <person name="Cui X.M."/>
            <person name="Yuan T.T."/>
            <person name="Jiang B.G."/>
            <person name="Yang W.F."/>
            <person name="Lam T.T."/>
            <person name="Chang Q.C."/>
            <person name="Ding S.J."/>
            <person name="Wang X.J."/>
            <person name="Zhu J.G."/>
            <person name="Ruan X.D."/>
            <person name="Zhao L."/>
            <person name="Wei J.T."/>
            <person name="Ye R.Z."/>
            <person name="Que T.C."/>
            <person name="Du C.H."/>
            <person name="Zhou Y.H."/>
            <person name="Cheng J.X."/>
            <person name="Dai P.F."/>
            <person name="Guo W.B."/>
            <person name="Han X.H."/>
            <person name="Huang E.J."/>
            <person name="Li L.F."/>
            <person name="Wei W."/>
            <person name="Gao Y.C."/>
            <person name="Liu J.Z."/>
            <person name="Shao H.Z."/>
            <person name="Wang X."/>
            <person name="Wang C.C."/>
            <person name="Yang T.C."/>
            <person name="Huo Q.B."/>
            <person name="Li W."/>
            <person name="Chen H.Y."/>
            <person name="Chen S.E."/>
            <person name="Zhou L.G."/>
            <person name="Ni X.B."/>
            <person name="Tian J.H."/>
            <person name="Sheng Y."/>
            <person name="Liu T."/>
            <person name="Pan Y.S."/>
            <person name="Xia L.Y."/>
            <person name="Li J."/>
            <person name="Zhao F."/>
            <person name="Cao W.C."/>
        </authorList>
    </citation>
    <scope>NUCLEOTIDE SEQUENCE [LARGE SCALE GENOMIC DNA]</scope>
    <source>
        <strain evidence="4">HaeL-2018</strain>
    </source>
</reference>
<dbReference type="Gene3D" id="3.40.50.1820">
    <property type="entry name" value="alpha/beta hydrolase"/>
    <property type="match status" value="1"/>
</dbReference>
<organism evidence="4 5">
    <name type="scientific">Haemaphysalis longicornis</name>
    <name type="common">Bush tick</name>
    <dbReference type="NCBI Taxonomy" id="44386"/>
    <lineage>
        <taxon>Eukaryota</taxon>
        <taxon>Metazoa</taxon>
        <taxon>Ecdysozoa</taxon>
        <taxon>Arthropoda</taxon>
        <taxon>Chelicerata</taxon>
        <taxon>Arachnida</taxon>
        <taxon>Acari</taxon>
        <taxon>Parasitiformes</taxon>
        <taxon>Ixodida</taxon>
        <taxon>Ixodoidea</taxon>
        <taxon>Ixodidae</taxon>
        <taxon>Haemaphysalinae</taxon>
        <taxon>Haemaphysalis</taxon>
    </lineage>
</organism>
<keyword evidence="2" id="KW-0378">Hydrolase</keyword>
<dbReference type="PANTHER" id="PTHR43798:SF14">
    <property type="entry name" value="SERINE HYDROLASE-LIKE PROTEIN DDB_G0286239"/>
    <property type="match status" value="1"/>
</dbReference>
<dbReference type="OMA" id="MHYAVND"/>
<dbReference type="AlphaFoldDB" id="A0A9J6G1Y7"/>
<dbReference type="Pfam" id="PF12697">
    <property type="entry name" value="Abhydrolase_6"/>
    <property type="match status" value="1"/>
</dbReference>
<evidence type="ECO:0000256" key="1">
    <source>
        <dbReference type="ARBA" id="ARBA00008645"/>
    </source>
</evidence>
<comment type="similarity">
    <text evidence="1">Belongs to the AB hydrolase superfamily.</text>
</comment>
<evidence type="ECO:0000313" key="4">
    <source>
        <dbReference type="EMBL" id="KAH9369466.1"/>
    </source>
</evidence>
<name>A0A9J6G1Y7_HAELO</name>
<dbReference type="InterPro" id="IPR029058">
    <property type="entry name" value="AB_hydrolase_fold"/>
</dbReference>
<dbReference type="Proteomes" id="UP000821853">
    <property type="component" value="Chromosome 3"/>
</dbReference>
<sequence>MLRSAKALQRFVSCTCRGVCRVATTKEVPVVERETRELQIPVPYGHLAAREWLPASSEDPSRRLLLLHGYQDNAASFYDLVPRLDPRWHAVAIDFTGHGLSSHLPLGAPYVSSLFSLDVARTVAHLGWDRFCIVGHSMGAHRGFNYGALFPDKSLFVLMLAFQVQKLVMLDAFGPLYCPASMVVQDMRKTLVENVRLERKDLSKPPVYTEKEVMKVYTETLPFGYQPRNVRTLMKRGWRPVGEGRYVLTRDVRLKCLAWNHVDSTAVEHYYRAFPNDLLVLMAVPGLGGQSARTKLAEDVCRMHCRSFQLLEVAGNHHVHMSDPDRVACYIRPFLESQ</sequence>